<sequence>MTFARLTRLDGAYRMHVMHGAFDHYDDETNERMMRASTWEWPHAFASLGCEAEEFLPRFGANHIHAVPGDHVAELRAVCGQLGITYDGFGDAA</sequence>
<dbReference type="STRING" id="933944.AN215_09415"/>
<dbReference type="GO" id="GO:0008736">
    <property type="term" value="F:L-fucose isomerase activity"/>
    <property type="evidence" value="ECO:0007669"/>
    <property type="project" value="InterPro"/>
</dbReference>
<protein>
    <recommendedName>
        <fullName evidence="1">L-fucose isomerase C-terminal domain-containing protein</fullName>
    </recommendedName>
</protein>
<feature type="domain" description="L-fucose isomerase C-terminal" evidence="1">
    <location>
        <begin position="1"/>
        <end position="87"/>
    </location>
</feature>
<evidence type="ECO:0000313" key="3">
    <source>
        <dbReference type="Proteomes" id="UP000176087"/>
    </source>
</evidence>
<reference evidence="2 3" key="1">
    <citation type="journal article" date="2016" name="Front. Microbiol.">
        <title>Comparative Genomics Analysis of Streptomyces Species Reveals Their Adaptation to the Marine Environment and Their Diversity at the Genomic Level.</title>
        <authorList>
            <person name="Tian X."/>
            <person name="Zhang Z."/>
            <person name="Yang T."/>
            <person name="Chen M."/>
            <person name="Li J."/>
            <person name="Chen F."/>
            <person name="Yang J."/>
            <person name="Li W."/>
            <person name="Zhang B."/>
            <person name="Zhang Z."/>
            <person name="Wu J."/>
            <person name="Zhang C."/>
            <person name="Long L."/>
            <person name="Xiao J."/>
        </authorList>
    </citation>
    <scope>NUCLEOTIDE SEQUENCE [LARGE SCALE GENOMIC DNA]</scope>
    <source>
        <strain evidence="2 3">SCSIO 10390</strain>
    </source>
</reference>
<dbReference type="InterPro" id="IPR015888">
    <property type="entry name" value="Fuc_isomerase_C"/>
</dbReference>
<name>A0A1E7JNQ0_9ACTN</name>
<accession>A0A1E7JNQ0</accession>
<dbReference type="Pfam" id="PF02952">
    <property type="entry name" value="Fucose_iso_C"/>
    <property type="match status" value="1"/>
</dbReference>
<dbReference type="InterPro" id="IPR038393">
    <property type="entry name" value="Fuc_iso_dom3_sf"/>
</dbReference>
<keyword evidence="3" id="KW-1185">Reference proteome</keyword>
<dbReference type="AlphaFoldDB" id="A0A1E7JNQ0"/>
<gene>
    <name evidence="2" type="ORF">AN215_09415</name>
</gene>
<dbReference type="EMBL" id="LJGT01000038">
    <property type="protein sequence ID" value="OEU89874.1"/>
    <property type="molecule type" value="Genomic_DNA"/>
</dbReference>
<evidence type="ECO:0000259" key="1">
    <source>
        <dbReference type="Pfam" id="PF02952"/>
    </source>
</evidence>
<dbReference type="Proteomes" id="UP000176087">
    <property type="component" value="Unassembled WGS sequence"/>
</dbReference>
<comment type="caution">
    <text evidence="2">The sequence shown here is derived from an EMBL/GenBank/DDBJ whole genome shotgun (WGS) entry which is preliminary data.</text>
</comment>
<evidence type="ECO:0000313" key="2">
    <source>
        <dbReference type="EMBL" id="OEU89874.1"/>
    </source>
</evidence>
<dbReference type="Gene3D" id="3.20.14.10">
    <property type="entry name" value="L-fucose/L-arabinose isomerase, C-terminal"/>
    <property type="match status" value="1"/>
</dbReference>
<dbReference type="PATRIC" id="fig|933944.5.peg.437"/>
<dbReference type="GO" id="GO:0006004">
    <property type="term" value="P:fucose metabolic process"/>
    <property type="evidence" value="ECO:0007669"/>
    <property type="project" value="InterPro"/>
</dbReference>
<dbReference type="GO" id="GO:0005737">
    <property type="term" value="C:cytoplasm"/>
    <property type="evidence" value="ECO:0007669"/>
    <property type="project" value="InterPro"/>
</dbReference>
<organism evidence="2 3">
    <name type="scientific">Streptomyces abyssalis</name>
    <dbReference type="NCBI Taxonomy" id="933944"/>
    <lineage>
        <taxon>Bacteria</taxon>
        <taxon>Bacillati</taxon>
        <taxon>Actinomycetota</taxon>
        <taxon>Actinomycetes</taxon>
        <taxon>Kitasatosporales</taxon>
        <taxon>Streptomycetaceae</taxon>
        <taxon>Streptomyces</taxon>
    </lineage>
</organism>
<proteinExistence type="predicted"/>